<accession>A0A0C9ZMY1</accession>
<keyword evidence="2" id="KW-1185">Reference proteome</keyword>
<dbReference type="HOGENOM" id="CLU_2967394_0_0_1"/>
<dbReference type="EMBL" id="KN833723">
    <property type="protein sequence ID" value="KIK23742.1"/>
    <property type="molecule type" value="Genomic_DNA"/>
</dbReference>
<gene>
    <name evidence="1" type="ORF">PISMIDRAFT_678993</name>
</gene>
<feature type="non-terminal residue" evidence="1">
    <location>
        <position position="1"/>
    </location>
</feature>
<proteinExistence type="predicted"/>
<dbReference type="AlphaFoldDB" id="A0A0C9ZMY1"/>
<name>A0A0C9ZMY1_9AGAM</name>
<sequence length="59" mass="6875">TYSTGTISVCSLFVQARRACFIIDDQIPKRKARKTDHSDYDSYLLADRRWHQTRPGDVD</sequence>
<dbReference type="Proteomes" id="UP000054018">
    <property type="component" value="Unassembled WGS sequence"/>
</dbReference>
<reference evidence="1 2" key="1">
    <citation type="submission" date="2014-04" db="EMBL/GenBank/DDBJ databases">
        <authorList>
            <consortium name="DOE Joint Genome Institute"/>
            <person name="Kuo A."/>
            <person name="Kohler A."/>
            <person name="Costa M.D."/>
            <person name="Nagy L.G."/>
            <person name="Floudas D."/>
            <person name="Copeland A."/>
            <person name="Barry K.W."/>
            <person name="Cichocki N."/>
            <person name="Veneault-Fourrey C."/>
            <person name="LaButti K."/>
            <person name="Lindquist E.A."/>
            <person name="Lipzen A."/>
            <person name="Lundell T."/>
            <person name="Morin E."/>
            <person name="Murat C."/>
            <person name="Sun H."/>
            <person name="Tunlid A."/>
            <person name="Henrissat B."/>
            <person name="Grigoriev I.V."/>
            <person name="Hibbett D.S."/>
            <person name="Martin F."/>
            <person name="Nordberg H.P."/>
            <person name="Cantor M.N."/>
            <person name="Hua S.X."/>
        </authorList>
    </citation>
    <scope>NUCLEOTIDE SEQUENCE [LARGE SCALE GENOMIC DNA]</scope>
    <source>
        <strain evidence="1 2">441</strain>
    </source>
</reference>
<evidence type="ECO:0000313" key="2">
    <source>
        <dbReference type="Proteomes" id="UP000054018"/>
    </source>
</evidence>
<protein>
    <submittedName>
        <fullName evidence="1">Unplaced genomic scaffold scaffold_39, whole genome shotgun sequence</fullName>
    </submittedName>
</protein>
<organism evidence="1 2">
    <name type="scientific">Pisolithus microcarpus 441</name>
    <dbReference type="NCBI Taxonomy" id="765257"/>
    <lineage>
        <taxon>Eukaryota</taxon>
        <taxon>Fungi</taxon>
        <taxon>Dikarya</taxon>
        <taxon>Basidiomycota</taxon>
        <taxon>Agaricomycotina</taxon>
        <taxon>Agaricomycetes</taxon>
        <taxon>Agaricomycetidae</taxon>
        <taxon>Boletales</taxon>
        <taxon>Sclerodermatineae</taxon>
        <taxon>Pisolithaceae</taxon>
        <taxon>Pisolithus</taxon>
    </lineage>
</organism>
<evidence type="ECO:0000313" key="1">
    <source>
        <dbReference type="EMBL" id="KIK23742.1"/>
    </source>
</evidence>
<reference evidence="2" key="2">
    <citation type="submission" date="2015-01" db="EMBL/GenBank/DDBJ databases">
        <title>Evolutionary Origins and Diversification of the Mycorrhizal Mutualists.</title>
        <authorList>
            <consortium name="DOE Joint Genome Institute"/>
            <consortium name="Mycorrhizal Genomics Consortium"/>
            <person name="Kohler A."/>
            <person name="Kuo A."/>
            <person name="Nagy L.G."/>
            <person name="Floudas D."/>
            <person name="Copeland A."/>
            <person name="Barry K.W."/>
            <person name="Cichocki N."/>
            <person name="Veneault-Fourrey C."/>
            <person name="LaButti K."/>
            <person name="Lindquist E.A."/>
            <person name="Lipzen A."/>
            <person name="Lundell T."/>
            <person name="Morin E."/>
            <person name="Murat C."/>
            <person name="Riley R."/>
            <person name="Ohm R."/>
            <person name="Sun H."/>
            <person name="Tunlid A."/>
            <person name="Henrissat B."/>
            <person name="Grigoriev I.V."/>
            <person name="Hibbett D.S."/>
            <person name="Martin F."/>
        </authorList>
    </citation>
    <scope>NUCLEOTIDE SEQUENCE [LARGE SCALE GENOMIC DNA]</scope>
    <source>
        <strain evidence="2">441</strain>
    </source>
</reference>